<name>A0A0F8Z653_9ZZZZ</name>
<dbReference type="AlphaFoldDB" id="A0A0F8Z653"/>
<evidence type="ECO:0000313" key="1">
    <source>
        <dbReference type="EMBL" id="KKK89267.1"/>
    </source>
</evidence>
<feature type="non-terminal residue" evidence="1">
    <location>
        <position position="1"/>
    </location>
</feature>
<protein>
    <submittedName>
        <fullName evidence="1">Uncharacterized protein</fullName>
    </submittedName>
</protein>
<sequence length="85" mass="8879">PQSPFTVQPPLPPGFDDELIEEVAGVFDNMIYDADGVGDTGKVLIATSASQTTALIAVEESTGVFDQLVHEESTGVIGNMVERGG</sequence>
<reference evidence="1" key="1">
    <citation type="journal article" date="2015" name="Nature">
        <title>Complex archaea that bridge the gap between prokaryotes and eukaryotes.</title>
        <authorList>
            <person name="Spang A."/>
            <person name="Saw J.H."/>
            <person name="Jorgensen S.L."/>
            <person name="Zaremba-Niedzwiedzka K."/>
            <person name="Martijn J."/>
            <person name="Lind A.E."/>
            <person name="van Eijk R."/>
            <person name="Schleper C."/>
            <person name="Guy L."/>
            <person name="Ettema T.J."/>
        </authorList>
    </citation>
    <scope>NUCLEOTIDE SEQUENCE</scope>
</reference>
<accession>A0A0F8Z653</accession>
<organism evidence="1">
    <name type="scientific">marine sediment metagenome</name>
    <dbReference type="NCBI Taxonomy" id="412755"/>
    <lineage>
        <taxon>unclassified sequences</taxon>
        <taxon>metagenomes</taxon>
        <taxon>ecological metagenomes</taxon>
    </lineage>
</organism>
<comment type="caution">
    <text evidence="1">The sequence shown here is derived from an EMBL/GenBank/DDBJ whole genome shotgun (WGS) entry which is preliminary data.</text>
</comment>
<proteinExistence type="predicted"/>
<gene>
    <name evidence="1" type="ORF">LCGC14_2734850</name>
</gene>
<dbReference type="EMBL" id="LAZR01049606">
    <property type="protein sequence ID" value="KKK89267.1"/>
    <property type="molecule type" value="Genomic_DNA"/>
</dbReference>